<evidence type="ECO:0000313" key="1">
    <source>
        <dbReference type="EMBL" id="SCX03905.1"/>
    </source>
</evidence>
<protein>
    <recommendedName>
        <fullName evidence="3">DUF429 domain-containing protein</fullName>
    </recommendedName>
</protein>
<dbReference type="InterPro" id="IPR007362">
    <property type="entry name" value="DUF429"/>
</dbReference>
<gene>
    <name evidence="1" type="ORF">DSM25559_0366</name>
</gene>
<dbReference type="PIRSF" id="PIRSF018008">
    <property type="entry name" value="UCP018008"/>
    <property type="match status" value="1"/>
</dbReference>
<evidence type="ECO:0000313" key="2">
    <source>
        <dbReference type="Proteomes" id="UP000187891"/>
    </source>
</evidence>
<dbReference type="Pfam" id="PF04250">
    <property type="entry name" value="DUF429"/>
    <property type="match status" value="1"/>
</dbReference>
<organism evidence="1 2">
    <name type="scientific">Agrobacterium rosae</name>
    <dbReference type="NCBI Taxonomy" id="1972867"/>
    <lineage>
        <taxon>Bacteria</taxon>
        <taxon>Pseudomonadati</taxon>
        <taxon>Pseudomonadota</taxon>
        <taxon>Alphaproteobacteria</taxon>
        <taxon>Hyphomicrobiales</taxon>
        <taxon>Rhizobiaceae</taxon>
        <taxon>Rhizobium/Agrobacterium group</taxon>
        <taxon>Agrobacterium</taxon>
    </lineage>
</organism>
<dbReference type="RefSeq" id="WP_083731386.1">
    <property type="nucleotide sequence ID" value="NZ_FMUE01000001.1"/>
</dbReference>
<accession>A0A1R3T8G0</accession>
<name>A0A1R3T8G0_9HYPH</name>
<dbReference type="Proteomes" id="UP000187891">
    <property type="component" value="Unassembled WGS sequence"/>
</dbReference>
<dbReference type="STRING" id="1907666.DSM25559_0366"/>
<dbReference type="AlphaFoldDB" id="A0A1R3T8G0"/>
<dbReference type="EMBL" id="FMUE01000001">
    <property type="protein sequence ID" value="SCX03905.1"/>
    <property type="molecule type" value="Genomic_DNA"/>
</dbReference>
<proteinExistence type="predicted"/>
<sequence length="286" mass="31544">MRSVLGIDAAWTAKEPSGVAVIADDGSGWSLRTAASSYLDFVEPRDPDLGPTRPRGSIADVAALLSFSDRLLGHSVDIVAVDMPLSLEPITTRRVSDNQVSSAYGARQCGTHTPNAVRPGPISDNLRQDFETLGYHLATTDVKAPGLIEVYPHPALVELMDAPKRLPYKYGKTRNYWPTDTIVQRRAKLFDVWRSIIARLESEISGVSEQLRLLGENDRGYRLKAFEDRLDAVVCAWVGACALDGRARPFGDETSAIWIPNCPTSEPDFAYCLSIYEPTISGQWKY</sequence>
<evidence type="ECO:0008006" key="3">
    <source>
        <dbReference type="Google" id="ProtNLM"/>
    </source>
</evidence>
<reference evidence="2" key="1">
    <citation type="submission" date="2016-10" db="EMBL/GenBank/DDBJ databases">
        <authorList>
            <person name="Wibberg D."/>
        </authorList>
    </citation>
    <scope>NUCLEOTIDE SEQUENCE [LARGE SCALE GENOMIC DNA]</scope>
</reference>
<dbReference type="InterPro" id="IPR008306">
    <property type="entry name" value="UCP018008"/>
</dbReference>